<evidence type="ECO:0000256" key="2">
    <source>
        <dbReference type="ARBA" id="ARBA00008141"/>
    </source>
</evidence>
<organism evidence="9 10">
    <name type="scientific">Branchiostoma lanceolatum</name>
    <name type="common">Common lancelet</name>
    <name type="synonym">Amphioxus lanceolatum</name>
    <dbReference type="NCBI Taxonomy" id="7740"/>
    <lineage>
        <taxon>Eukaryota</taxon>
        <taxon>Metazoa</taxon>
        <taxon>Chordata</taxon>
        <taxon>Cephalochordata</taxon>
        <taxon>Leptocardii</taxon>
        <taxon>Amphioxiformes</taxon>
        <taxon>Branchiostomatidae</taxon>
        <taxon>Branchiostoma</taxon>
    </lineage>
</organism>
<keyword evidence="4" id="KW-0130">Cell adhesion</keyword>
<dbReference type="EMBL" id="OV696701">
    <property type="protein sequence ID" value="CAH1248221.1"/>
    <property type="molecule type" value="Genomic_DNA"/>
</dbReference>
<dbReference type="AlphaFoldDB" id="A0A8J9Z6I4"/>
<keyword evidence="6 8" id="KW-0472">Membrane</keyword>
<dbReference type="GO" id="GO:0042246">
    <property type="term" value="P:tissue regeneration"/>
    <property type="evidence" value="ECO:0007669"/>
    <property type="project" value="InterPro"/>
</dbReference>
<keyword evidence="3 8" id="KW-0812">Transmembrane</keyword>
<dbReference type="PANTHER" id="PTHR12316:SF17">
    <property type="entry name" value="NINJURIN C, ISOFORM D"/>
    <property type="match status" value="1"/>
</dbReference>
<evidence type="ECO:0000256" key="6">
    <source>
        <dbReference type="ARBA" id="ARBA00023136"/>
    </source>
</evidence>
<feature type="region of interest" description="Disordered" evidence="7">
    <location>
        <begin position="83"/>
        <end position="124"/>
    </location>
</feature>
<evidence type="ECO:0000256" key="3">
    <source>
        <dbReference type="ARBA" id="ARBA00022692"/>
    </source>
</evidence>
<reference evidence="9" key="1">
    <citation type="submission" date="2022-01" db="EMBL/GenBank/DDBJ databases">
        <authorList>
            <person name="Braso-Vives M."/>
        </authorList>
    </citation>
    <scope>NUCLEOTIDE SEQUENCE</scope>
</reference>
<keyword evidence="10" id="KW-1185">Reference proteome</keyword>
<gene>
    <name evidence="9" type="primary">NINJ1</name>
    <name evidence="9" type="ORF">BLAG_LOCUS9620</name>
</gene>
<feature type="region of interest" description="Disordered" evidence="7">
    <location>
        <begin position="285"/>
        <end position="305"/>
    </location>
</feature>
<feature type="compositionally biased region" description="Polar residues" evidence="7">
    <location>
        <begin position="114"/>
        <end position="124"/>
    </location>
</feature>
<accession>A0A8J9Z6I4</accession>
<evidence type="ECO:0000256" key="5">
    <source>
        <dbReference type="ARBA" id="ARBA00022989"/>
    </source>
</evidence>
<dbReference type="GO" id="GO:0007155">
    <property type="term" value="P:cell adhesion"/>
    <property type="evidence" value="ECO:0007669"/>
    <property type="project" value="UniProtKB-KW"/>
</dbReference>
<dbReference type="OrthoDB" id="10037074at2759"/>
<feature type="transmembrane region" description="Helical" evidence="8">
    <location>
        <begin position="259"/>
        <end position="279"/>
    </location>
</feature>
<comment type="similarity">
    <text evidence="2">Belongs to the ninjurin family.</text>
</comment>
<comment type="subcellular location">
    <subcellularLocation>
        <location evidence="1">Membrane</location>
        <topology evidence="1">Multi-pass membrane protein</topology>
    </subcellularLocation>
</comment>
<evidence type="ECO:0000256" key="7">
    <source>
        <dbReference type="SAM" id="MobiDB-lite"/>
    </source>
</evidence>
<keyword evidence="5 8" id="KW-1133">Transmembrane helix</keyword>
<evidence type="ECO:0000313" key="10">
    <source>
        <dbReference type="Proteomes" id="UP000838412"/>
    </source>
</evidence>
<evidence type="ECO:0000313" key="9">
    <source>
        <dbReference type="EMBL" id="CAH1248221.1"/>
    </source>
</evidence>
<feature type="non-terminal residue" evidence="9">
    <location>
        <position position="305"/>
    </location>
</feature>
<dbReference type="GO" id="GO:0016020">
    <property type="term" value="C:membrane"/>
    <property type="evidence" value="ECO:0007669"/>
    <property type="project" value="UniProtKB-SubCell"/>
</dbReference>
<name>A0A8J9Z6I4_BRALA</name>
<feature type="transmembrane region" description="Helical" evidence="8">
    <location>
        <begin position="213"/>
        <end position="238"/>
    </location>
</feature>
<protein>
    <submittedName>
        <fullName evidence="9">NINJ1 protein</fullName>
    </submittedName>
</protein>
<proteinExistence type="inferred from homology"/>
<dbReference type="Pfam" id="PF04923">
    <property type="entry name" value="Ninjurin"/>
    <property type="match status" value="1"/>
</dbReference>
<dbReference type="PANTHER" id="PTHR12316">
    <property type="entry name" value="NINJURIN-RELATED"/>
    <property type="match status" value="1"/>
</dbReference>
<dbReference type="Proteomes" id="UP000838412">
    <property type="component" value="Chromosome 16"/>
</dbReference>
<feature type="compositionally biased region" description="Low complexity" evidence="7">
    <location>
        <begin position="90"/>
        <end position="101"/>
    </location>
</feature>
<evidence type="ECO:0000256" key="8">
    <source>
        <dbReference type="SAM" id="Phobius"/>
    </source>
</evidence>
<sequence>WISLSFGELRTLRVLSKPSSETWSTWKLRSADDKTTVTRSCTILPDFTNSPMADDSKVNRYSIHSLGRDVSHDQIQALLPNEEQDCEGKPTPTEENPSSPSGQDAGTAEDVKTTPATSQTIGNATVSVNIPTEQIKFQPPIPPVPNVANPEGKTKFVFFKRIPAGPARVKPPIQMNAFAQKKTLAQGLMDIALLTANASQMKLVLTEGPDRVLFYHFLMTMLSLSVICQCFVGFLLLYKARLNIEDEHEQHAADTANNWATALVMVITIINVFISSFGIKLDEPQQDTTATEPGAAAPHSGSDNT</sequence>
<evidence type="ECO:0000256" key="1">
    <source>
        <dbReference type="ARBA" id="ARBA00004141"/>
    </source>
</evidence>
<dbReference type="InterPro" id="IPR007007">
    <property type="entry name" value="Ninjurin"/>
</dbReference>
<feature type="non-terminal residue" evidence="9">
    <location>
        <position position="1"/>
    </location>
</feature>
<evidence type="ECO:0000256" key="4">
    <source>
        <dbReference type="ARBA" id="ARBA00022889"/>
    </source>
</evidence>